<dbReference type="AlphaFoldDB" id="A0A381N5X5"/>
<dbReference type="NCBIfam" id="NF000582">
    <property type="entry name" value="PRK00006.1"/>
    <property type="match status" value="1"/>
</dbReference>
<sequence>MIDKVIKWDKKKSIQAIKNVSINEPYFQGHFPGKPIFPGVLILESMAQAGSLIISDFVDNPSKKLAYLSKVLNFKIHKNVIPGDQLCIEAKLLQHKMNSFKFSVECFVDKKQVASAEFFATAVDK</sequence>
<comment type="subcellular location">
    <subcellularLocation>
        <location evidence="1">Cytoplasm</location>
    </subcellularLocation>
</comment>
<dbReference type="CDD" id="cd01288">
    <property type="entry name" value="FabZ"/>
    <property type="match status" value="1"/>
</dbReference>
<dbReference type="PANTHER" id="PTHR30272:SF1">
    <property type="entry name" value="3-HYDROXYACYL-[ACYL-CARRIER-PROTEIN] DEHYDRATASE"/>
    <property type="match status" value="1"/>
</dbReference>
<evidence type="ECO:0000256" key="2">
    <source>
        <dbReference type="ARBA" id="ARBA00022490"/>
    </source>
</evidence>
<dbReference type="PANTHER" id="PTHR30272">
    <property type="entry name" value="3-HYDROXYACYL-[ACYL-CARRIER-PROTEIN] DEHYDRATASE"/>
    <property type="match status" value="1"/>
</dbReference>
<name>A0A381N5X5_9ZZZZ</name>
<organism evidence="4">
    <name type="scientific">marine metagenome</name>
    <dbReference type="NCBI Taxonomy" id="408172"/>
    <lineage>
        <taxon>unclassified sequences</taxon>
        <taxon>metagenomes</taxon>
        <taxon>ecological metagenomes</taxon>
    </lineage>
</organism>
<evidence type="ECO:0000256" key="1">
    <source>
        <dbReference type="ARBA" id="ARBA00004496"/>
    </source>
</evidence>
<dbReference type="Pfam" id="PF07977">
    <property type="entry name" value="FabA"/>
    <property type="match status" value="1"/>
</dbReference>
<dbReference type="EMBL" id="UINC01000099">
    <property type="protein sequence ID" value="SUZ49048.1"/>
    <property type="molecule type" value="Genomic_DNA"/>
</dbReference>
<dbReference type="InterPro" id="IPR013114">
    <property type="entry name" value="FabA_FabZ"/>
</dbReference>
<protein>
    <recommendedName>
        <fullName evidence="5">Beta-hydroxyacyl-ACP dehydratase</fullName>
    </recommendedName>
</protein>
<dbReference type="GO" id="GO:0005737">
    <property type="term" value="C:cytoplasm"/>
    <property type="evidence" value="ECO:0007669"/>
    <property type="project" value="UniProtKB-SubCell"/>
</dbReference>
<dbReference type="Gene3D" id="3.10.129.10">
    <property type="entry name" value="Hotdog Thioesterase"/>
    <property type="match status" value="1"/>
</dbReference>
<evidence type="ECO:0000313" key="4">
    <source>
        <dbReference type="EMBL" id="SUZ49048.1"/>
    </source>
</evidence>
<evidence type="ECO:0008006" key="5">
    <source>
        <dbReference type="Google" id="ProtNLM"/>
    </source>
</evidence>
<dbReference type="SUPFAM" id="SSF54637">
    <property type="entry name" value="Thioesterase/thiol ester dehydrase-isomerase"/>
    <property type="match status" value="1"/>
</dbReference>
<proteinExistence type="predicted"/>
<evidence type="ECO:0000256" key="3">
    <source>
        <dbReference type="ARBA" id="ARBA00023239"/>
    </source>
</evidence>
<gene>
    <name evidence="4" type="ORF">METZ01_LOCUS1902</name>
</gene>
<keyword evidence="3" id="KW-0456">Lyase</keyword>
<dbReference type="GO" id="GO:0016829">
    <property type="term" value="F:lyase activity"/>
    <property type="evidence" value="ECO:0007669"/>
    <property type="project" value="UniProtKB-KW"/>
</dbReference>
<accession>A0A381N5X5</accession>
<keyword evidence="2" id="KW-0963">Cytoplasm</keyword>
<dbReference type="FunFam" id="3.10.129.10:FF:000001">
    <property type="entry name" value="3-hydroxyacyl-[acyl-carrier-protein] dehydratase FabZ"/>
    <property type="match status" value="1"/>
</dbReference>
<reference evidence="4" key="1">
    <citation type="submission" date="2018-05" db="EMBL/GenBank/DDBJ databases">
        <authorList>
            <person name="Lanie J.A."/>
            <person name="Ng W.-L."/>
            <person name="Kazmierczak K.M."/>
            <person name="Andrzejewski T.M."/>
            <person name="Davidsen T.M."/>
            <person name="Wayne K.J."/>
            <person name="Tettelin H."/>
            <person name="Glass J.I."/>
            <person name="Rusch D."/>
            <person name="Podicherti R."/>
            <person name="Tsui H.-C.T."/>
            <person name="Winkler M.E."/>
        </authorList>
    </citation>
    <scope>NUCLEOTIDE SEQUENCE</scope>
</reference>
<dbReference type="InterPro" id="IPR029069">
    <property type="entry name" value="HotDog_dom_sf"/>
</dbReference>